<dbReference type="GO" id="GO:0016853">
    <property type="term" value="F:isomerase activity"/>
    <property type="evidence" value="ECO:0007669"/>
    <property type="project" value="UniProtKB-KW"/>
</dbReference>
<accession>W1WNW5</accession>
<feature type="transmembrane region" description="Helical" evidence="1">
    <location>
        <begin position="12"/>
        <end position="32"/>
    </location>
</feature>
<gene>
    <name evidence="2" type="ORF">Q609_ECAC01866G0002</name>
</gene>
<dbReference type="Proteomes" id="UP000018853">
    <property type="component" value="Unassembled WGS sequence"/>
</dbReference>
<feature type="non-terminal residue" evidence="2">
    <location>
        <position position="35"/>
    </location>
</feature>
<keyword evidence="1" id="KW-1133">Transmembrane helix</keyword>
<name>W1WNW5_ECOLX</name>
<keyword evidence="1" id="KW-0812">Transmembrane</keyword>
<sequence length="35" mass="3720">MQPVFFIKKRTGAMGGHVAGTAGFCVAVPAFYSWS</sequence>
<keyword evidence="2" id="KW-0413">Isomerase</keyword>
<evidence type="ECO:0000313" key="2">
    <source>
        <dbReference type="EMBL" id="ETJ19808.1"/>
    </source>
</evidence>
<comment type="caution">
    <text evidence="2">The sequence shown here is derived from an EMBL/GenBank/DDBJ whole genome shotgun (WGS) entry which is preliminary data.</text>
</comment>
<proteinExistence type="predicted"/>
<keyword evidence="1" id="KW-0472">Membrane</keyword>
<reference evidence="2 3" key="1">
    <citation type="submission" date="2013-12" db="EMBL/GenBank/DDBJ databases">
        <title>A Varibaculum cambriense genome reconstructed from a premature infant gut community with otherwise low bacterial novelty that shifts toward anaerobic metabolism during the third week of life.</title>
        <authorList>
            <person name="Brown C.T."/>
            <person name="Sharon I."/>
            <person name="Thomas B.C."/>
            <person name="Castelle C.J."/>
            <person name="Morowitz M.J."/>
            <person name="Banfield J.F."/>
        </authorList>
    </citation>
    <scope>NUCLEOTIDE SEQUENCE [LARGE SCALE GENOMIC DNA]</scope>
    <source>
        <strain evidence="3">DORA_A_5_14_21</strain>
    </source>
</reference>
<evidence type="ECO:0000313" key="3">
    <source>
        <dbReference type="Proteomes" id="UP000018853"/>
    </source>
</evidence>
<protein>
    <submittedName>
        <fullName evidence="2">Ribose-5-phosphate isomerase B</fullName>
    </submittedName>
</protein>
<organism evidence="2 3">
    <name type="scientific">Escherichia coli DORA_A_5_14_21</name>
    <dbReference type="NCBI Taxonomy" id="1403943"/>
    <lineage>
        <taxon>Bacteria</taxon>
        <taxon>Pseudomonadati</taxon>
        <taxon>Pseudomonadota</taxon>
        <taxon>Gammaproteobacteria</taxon>
        <taxon>Enterobacterales</taxon>
        <taxon>Enterobacteriaceae</taxon>
        <taxon>Escherichia</taxon>
    </lineage>
</organism>
<dbReference type="AlphaFoldDB" id="W1WNW5"/>
<evidence type="ECO:0000256" key="1">
    <source>
        <dbReference type="SAM" id="Phobius"/>
    </source>
</evidence>
<dbReference type="EMBL" id="AZLZ01001866">
    <property type="protein sequence ID" value="ETJ19808.1"/>
    <property type="molecule type" value="Genomic_DNA"/>
</dbReference>